<evidence type="ECO:0000313" key="1">
    <source>
        <dbReference type="EMBL" id="CAL2079191.1"/>
    </source>
</evidence>
<protein>
    <recommendedName>
        <fullName evidence="3">Immunity protein 43 of polymorphic toxin system</fullName>
    </recommendedName>
</protein>
<dbReference type="Proteomes" id="UP001497416">
    <property type="component" value="Unassembled WGS sequence"/>
</dbReference>
<comment type="caution">
    <text evidence="1">The sequence shown here is derived from an EMBL/GenBank/DDBJ whole genome shotgun (WGS) entry which is preliminary data.</text>
</comment>
<evidence type="ECO:0000313" key="2">
    <source>
        <dbReference type="Proteomes" id="UP001497416"/>
    </source>
</evidence>
<name>A0ABP1EGQ3_9FLAO</name>
<dbReference type="EMBL" id="CAXIXY010000003">
    <property type="protein sequence ID" value="CAL2079191.1"/>
    <property type="molecule type" value="Genomic_DNA"/>
</dbReference>
<evidence type="ECO:0008006" key="3">
    <source>
        <dbReference type="Google" id="ProtNLM"/>
    </source>
</evidence>
<keyword evidence="2" id="KW-1185">Reference proteome</keyword>
<accession>A0ABP1EGQ3</accession>
<dbReference type="RefSeq" id="WP_348710529.1">
    <property type="nucleotide sequence ID" value="NZ_CAXIXY010000003.1"/>
</dbReference>
<sequence length="275" mass="32978">MKKRYSFFAKWRKRDAEFLNNLNLVKKVKEGYDGFWVEEGEVYEKIMKKFTSKSFFSSNSKPPEFKVKMSSVVFSKEELDSANYYMLCGIRSAKQYPKPENDYKSQVFNFEECDYVRINKKQKAPFRIDKPKWKQNQVAFSLELEWDFMFFKKEFFQEVLKPIGLKYKEVLNHSTGEPLEDTVQLDIPLAESKILIENSAYDIYEPRCGIKQYARQYLDFFPPFEKEFNFHICHTQEEFDGGFKRSIISKEFCQLLLTHKLIKYNSDYLIPMKIK</sequence>
<reference evidence="1 2" key="1">
    <citation type="submission" date="2024-05" db="EMBL/GenBank/DDBJ databases">
        <authorList>
            <person name="Duchaud E."/>
        </authorList>
    </citation>
    <scope>NUCLEOTIDE SEQUENCE [LARGE SCALE GENOMIC DNA]</scope>
    <source>
        <strain evidence="1">Ena-SAMPLE-TAB-13-05-2024-13:56:06:370-140302</strain>
    </source>
</reference>
<organism evidence="1 2">
    <name type="scientific">Tenacibaculum platacis</name>
    <dbReference type="NCBI Taxonomy" id="3137852"/>
    <lineage>
        <taxon>Bacteria</taxon>
        <taxon>Pseudomonadati</taxon>
        <taxon>Bacteroidota</taxon>
        <taxon>Flavobacteriia</taxon>
        <taxon>Flavobacteriales</taxon>
        <taxon>Flavobacteriaceae</taxon>
        <taxon>Tenacibaculum</taxon>
    </lineage>
</organism>
<gene>
    <name evidence="1" type="ORF">T190607A01A_10822</name>
</gene>
<proteinExistence type="predicted"/>